<gene>
    <name evidence="2" type="ORF">BH720_12735</name>
</gene>
<dbReference type="AlphaFoldDB" id="A0A1E5QJU0"/>
<sequence>MKAQDATQNRGWIIGFWLYFLLLVLISVGAYLQALPENLTQQDKLGHFILLGLAGFLGHQALGRRSISVLRVMLPLGPSLATVFSTLDEFLQLLSTTRSFDLVDLWSNWIGIWLFYAVAETAQQILKKRRSQHK</sequence>
<reference evidence="2" key="1">
    <citation type="submission" date="2016-09" db="EMBL/GenBank/DDBJ databases">
        <title>Draft genome of thermotolerant cyanobacterium Desertifilum sp. strain IPPAS B-1220.</title>
        <authorList>
            <person name="Sinetova M.A."/>
            <person name="Bolakhan K."/>
            <person name="Zayadan B.K."/>
            <person name="Mironov K.S."/>
            <person name="Ustinova V."/>
            <person name="Kupriyanova E.V."/>
            <person name="Sidorov R.A."/>
            <person name="Skrypnik A.N."/>
            <person name="Gogoleva N.E."/>
            <person name="Gogolev Y.V."/>
            <person name="Los D.A."/>
        </authorList>
    </citation>
    <scope>NUCLEOTIDE SEQUENCE [LARGE SCALE GENOMIC DNA]</scope>
    <source>
        <strain evidence="2">IPPAS B-1220</strain>
    </source>
</reference>
<proteinExistence type="predicted"/>
<dbReference type="EMBL" id="MJGC01000060">
    <property type="protein sequence ID" value="OEJ74837.1"/>
    <property type="molecule type" value="Genomic_DNA"/>
</dbReference>
<dbReference type="OrthoDB" id="532191at2"/>
<dbReference type="STRING" id="1781255.BH720_12735"/>
<evidence type="ECO:0000313" key="2">
    <source>
        <dbReference type="EMBL" id="OEJ74837.1"/>
    </source>
</evidence>
<feature type="transmembrane region" description="Helical" evidence="1">
    <location>
        <begin position="45"/>
        <end position="62"/>
    </location>
</feature>
<evidence type="ECO:0008006" key="3">
    <source>
        <dbReference type="Google" id="ProtNLM"/>
    </source>
</evidence>
<feature type="transmembrane region" description="Helical" evidence="1">
    <location>
        <begin position="107"/>
        <end position="126"/>
    </location>
</feature>
<keyword evidence="1" id="KW-1133">Transmembrane helix</keyword>
<accession>A0A1E5QJU0</accession>
<feature type="transmembrane region" description="Helical" evidence="1">
    <location>
        <begin position="12"/>
        <end position="33"/>
    </location>
</feature>
<evidence type="ECO:0000256" key="1">
    <source>
        <dbReference type="SAM" id="Phobius"/>
    </source>
</evidence>
<dbReference type="PANTHER" id="PTHR28008:SF1">
    <property type="entry name" value="DOMAIN PROTEIN, PUTATIVE (AFU_ORTHOLOGUE AFUA_3G10980)-RELATED"/>
    <property type="match status" value="1"/>
</dbReference>
<dbReference type="RefSeq" id="WP_069967586.1">
    <property type="nucleotide sequence ID" value="NZ_CM124774.1"/>
</dbReference>
<feature type="transmembrane region" description="Helical" evidence="1">
    <location>
        <begin position="69"/>
        <end position="87"/>
    </location>
</feature>
<name>A0A1E5QJU0_9CYAN</name>
<organism evidence="2">
    <name type="scientific">Desertifilum tharense IPPAS B-1220</name>
    <dbReference type="NCBI Taxonomy" id="1781255"/>
    <lineage>
        <taxon>Bacteria</taxon>
        <taxon>Bacillati</taxon>
        <taxon>Cyanobacteriota</taxon>
        <taxon>Cyanophyceae</taxon>
        <taxon>Desertifilales</taxon>
        <taxon>Desertifilaceae</taxon>
        <taxon>Desertifilum</taxon>
    </lineage>
</organism>
<protein>
    <recommendedName>
        <fullName evidence="3">VanZ-like domain-containing protein</fullName>
    </recommendedName>
</protein>
<keyword evidence="1" id="KW-0472">Membrane</keyword>
<keyword evidence="1" id="KW-0812">Transmembrane</keyword>
<comment type="caution">
    <text evidence="2">The sequence shown here is derived from an EMBL/GenBank/DDBJ whole genome shotgun (WGS) entry which is preliminary data.</text>
</comment>
<dbReference type="PANTHER" id="PTHR28008">
    <property type="entry name" value="DOMAIN PROTEIN, PUTATIVE (AFU_ORTHOLOGUE AFUA_3G10980)-RELATED"/>
    <property type="match status" value="1"/>
</dbReference>